<dbReference type="Gramene" id="AET4Gv20486300.1">
    <property type="protein sequence ID" value="AET4Gv20486300.1"/>
    <property type="gene ID" value="AET4Gv20486300"/>
</dbReference>
<evidence type="ECO:0000256" key="1">
    <source>
        <dbReference type="SAM" id="MobiDB-lite"/>
    </source>
</evidence>
<reference evidence="3" key="1">
    <citation type="journal article" date="2014" name="Science">
        <title>Ancient hybridizations among the ancestral genomes of bread wheat.</title>
        <authorList>
            <consortium name="International Wheat Genome Sequencing Consortium,"/>
            <person name="Marcussen T."/>
            <person name="Sandve S.R."/>
            <person name="Heier L."/>
            <person name="Spannagl M."/>
            <person name="Pfeifer M."/>
            <person name="Jakobsen K.S."/>
            <person name="Wulff B.B."/>
            <person name="Steuernagel B."/>
            <person name="Mayer K.F."/>
            <person name="Olsen O.A."/>
        </authorList>
    </citation>
    <scope>NUCLEOTIDE SEQUENCE [LARGE SCALE GENOMIC DNA]</scope>
    <source>
        <strain evidence="3">cv. AL8/78</strain>
    </source>
</reference>
<dbReference type="Proteomes" id="UP000015105">
    <property type="component" value="Chromosome 4D"/>
</dbReference>
<reference evidence="2" key="3">
    <citation type="journal article" date="2017" name="Nature">
        <title>Genome sequence of the progenitor of the wheat D genome Aegilops tauschii.</title>
        <authorList>
            <person name="Luo M.C."/>
            <person name="Gu Y.Q."/>
            <person name="Puiu D."/>
            <person name="Wang H."/>
            <person name="Twardziok S.O."/>
            <person name="Deal K.R."/>
            <person name="Huo N."/>
            <person name="Zhu T."/>
            <person name="Wang L."/>
            <person name="Wang Y."/>
            <person name="McGuire P.E."/>
            <person name="Liu S."/>
            <person name="Long H."/>
            <person name="Ramasamy R.K."/>
            <person name="Rodriguez J.C."/>
            <person name="Van S.L."/>
            <person name="Yuan L."/>
            <person name="Wang Z."/>
            <person name="Xia Z."/>
            <person name="Xiao L."/>
            <person name="Anderson O.D."/>
            <person name="Ouyang S."/>
            <person name="Liang Y."/>
            <person name="Zimin A.V."/>
            <person name="Pertea G."/>
            <person name="Qi P."/>
            <person name="Bennetzen J.L."/>
            <person name="Dai X."/>
            <person name="Dawson M.W."/>
            <person name="Muller H.G."/>
            <person name="Kugler K."/>
            <person name="Rivarola-Duarte L."/>
            <person name="Spannagl M."/>
            <person name="Mayer K.F.X."/>
            <person name="Lu F.H."/>
            <person name="Bevan M.W."/>
            <person name="Leroy P."/>
            <person name="Li P."/>
            <person name="You F.M."/>
            <person name="Sun Q."/>
            <person name="Liu Z."/>
            <person name="Lyons E."/>
            <person name="Wicker T."/>
            <person name="Salzberg S.L."/>
            <person name="Devos K.M."/>
            <person name="Dvorak J."/>
        </authorList>
    </citation>
    <scope>NUCLEOTIDE SEQUENCE [LARGE SCALE GENOMIC DNA]</scope>
    <source>
        <strain evidence="2">cv. AL8/78</strain>
    </source>
</reference>
<keyword evidence="3" id="KW-1185">Reference proteome</keyword>
<dbReference type="EnsemblPlants" id="AET4Gv20486300.1">
    <property type="protein sequence ID" value="AET4Gv20486300.1"/>
    <property type="gene ID" value="AET4Gv20486300"/>
</dbReference>
<evidence type="ECO:0000313" key="2">
    <source>
        <dbReference type="EnsemblPlants" id="AET4Gv20486300.1"/>
    </source>
</evidence>
<organism evidence="2 3">
    <name type="scientific">Aegilops tauschii subsp. strangulata</name>
    <name type="common">Goatgrass</name>
    <dbReference type="NCBI Taxonomy" id="200361"/>
    <lineage>
        <taxon>Eukaryota</taxon>
        <taxon>Viridiplantae</taxon>
        <taxon>Streptophyta</taxon>
        <taxon>Embryophyta</taxon>
        <taxon>Tracheophyta</taxon>
        <taxon>Spermatophyta</taxon>
        <taxon>Magnoliopsida</taxon>
        <taxon>Liliopsida</taxon>
        <taxon>Poales</taxon>
        <taxon>Poaceae</taxon>
        <taxon>BOP clade</taxon>
        <taxon>Pooideae</taxon>
        <taxon>Triticodae</taxon>
        <taxon>Triticeae</taxon>
        <taxon>Triticinae</taxon>
        <taxon>Aegilops</taxon>
    </lineage>
</organism>
<accession>A0A453I8X2</accession>
<feature type="region of interest" description="Disordered" evidence="1">
    <location>
        <begin position="156"/>
        <end position="178"/>
    </location>
</feature>
<sequence>PLTLAPSSPPSRSPPQGLPRRSSPPSPTRSLAGRRISSAHGFRRNASGPPPLLFSSQIPIWSRRDRGGHKRRRWHGMIETPPLLTSSHIWVVEPTGMREEAAAAGAVLANASSSHNRRQCWRIGCPWCVNHERCRRKNHVDKSTHTHQVQVAVTVSHHPRSSTCGSGRSRAPRMEAKERGHPAMVVLMDEEDGGEGKNKVLWVVKAEDRSHPPSVLCAFLVGKLIAGRREEDGNREGLEDIRHWQAGLLVCQKNNASRMKKRPTGCCLETDL</sequence>
<feature type="compositionally biased region" description="Pro residues" evidence="1">
    <location>
        <begin position="7"/>
        <end position="27"/>
    </location>
</feature>
<reference evidence="3" key="2">
    <citation type="journal article" date="2017" name="Nat. Plants">
        <title>The Aegilops tauschii genome reveals multiple impacts of transposons.</title>
        <authorList>
            <person name="Zhao G."/>
            <person name="Zou C."/>
            <person name="Li K."/>
            <person name="Wang K."/>
            <person name="Li T."/>
            <person name="Gao L."/>
            <person name="Zhang X."/>
            <person name="Wang H."/>
            <person name="Yang Z."/>
            <person name="Liu X."/>
            <person name="Jiang W."/>
            <person name="Mao L."/>
            <person name="Kong X."/>
            <person name="Jiao Y."/>
            <person name="Jia J."/>
        </authorList>
    </citation>
    <scope>NUCLEOTIDE SEQUENCE [LARGE SCALE GENOMIC DNA]</scope>
    <source>
        <strain evidence="3">cv. AL8/78</strain>
    </source>
</reference>
<reference evidence="2" key="5">
    <citation type="journal article" date="2021" name="G3 (Bethesda)">
        <title>Aegilops tauschii genome assembly Aet v5.0 features greater sequence contiguity and improved annotation.</title>
        <authorList>
            <person name="Wang L."/>
            <person name="Zhu T."/>
            <person name="Rodriguez J.C."/>
            <person name="Deal K.R."/>
            <person name="Dubcovsky J."/>
            <person name="McGuire P.E."/>
            <person name="Lux T."/>
            <person name="Spannagl M."/>
            <person name="Mayer K.F.X."/>
            <person name="Baldrich P."/>
            <person name="Meyers B.C."/>
            <person name="Huo N."/>
            <person name="Gu Y.Q."/>
            <person name="Zhou H."/>
            <person name="Devos K.M."/>
            <person name="Bennetzen J.L."/>
            <person name="Unver T."/>
            <person name="Budak H."/>
            <person name="Gulick P.J."/>
            <person name="Galiba G."/>
            <person name="Kalapos B."/>
            <person name="Nelson D.R."/>
            <person name="Li P."/>
            <person name="You F.M."/>
            <person name="Luo M.C."/>
            <person name="Dvorak J."/>
        </authorList>
    </citation>
    <scope>NUCLEOTIDE SEQUENCE [LARGE SCALE GENOMIC DNA]</scope>
    <source>
        <strain evidence="2">cv. AL8/78</strain>
    </source>
</reference>
<proteinExistence type="predicted"/>
<dbReference type="AlphaFoldDB" id="A0A453I8X2"/>
<reference evidence="2" key="4">
    <citation type="submission" date="2019-03" db="UniProtKB">
        <authorList>
            <consortium name="EnsemblPlants"/>
        </authorList>
    </citation>
    <scope>IDENTIFICATION</scope>
</reference>
<evidence type="ECO:0000313" key="3">
    <source>
        <dbReference type="Proteomes" id="UP000015105"/>
    </source>
</evidence>
<feature type="region of interest" description="Disordered" evidence="1">
    <location>
        <begin position="1"/>
        <end position="55"/>
    </location>
</feature>
<name>A0A453I8X2_AEGTS</name>
<protein>
    <submittedName>
        <fullName evidence="2">Uncharacterized protein</fullName>
    </submittedName>
</protein>